<gene>
    <name evidence="2" type="ORF">J2T57_000531</name>
</gene>
<keyword evidence="1" id="KW-1133">Transmembrane helix</keyword>
<accession>A0AAE3G1S3</accession>
<keyword evidence="1" id="KW-0472">Membrane</keyword>
<name>A0AAE3G1S3_9GAMM</name>
<proteinExistence type="predicted"/>
<dbReference type="RefSeq" id="WP_253473795.1">
    <property type="nucleotide sequence ID" value="NZ_JALJXV010000001.1"/>
</dbReference>
<comment type="caution">
    <text evidence="2">The sequence shown here is derived from an EMBL/GenBank/DDBJ whole genome shotgun (WGS) entry which is preliminary data.</text>
</comment>
<feature type="transmembrane region" description="Helical" evidence="1">
    <location>
        <begin position="174"/>
        <end position="193"/>
    </location>
</feature>
<feature type="transmembrane region" description="Helical" evidence="1">
    <location>
        <begin position="30"/>
        <end position="48"/>
    </location>
</feature>
<keyword evidence="1" id="KW-0812">Transmembrane</keyword>
<dbReference type="EMBL" id="JALJXV010000001">
    <property type="protein sequence ID" value="MCP1673439.1"/>
    <property type="molecule type" value="Genomic_DNA"/>
</dbReference>
<feature type="transmembrane region" description="Helical" evidence="1">
    <location>
        <begin position="60"/>
        <end position="81"/>
    </location>
</feature>
<protein>
    <submittedName>
        <fullName evidence="2">Membrane protein (GlpM family)</fullName>
    </submittedName>
</protein>
<feature type="transmembrane region" description="Helical" evidence="1">
    <location>
        <begin position="233"/>
        <end position="253"/>
    </location>
</feature>
<evidence type="ECO:0000313" key="2">
    <source>
        <dbReference type="EMBL" id="MCP1673439.1"/>
    </source>
</evidence>
<sequence>MITALLVKMLATALVVIAVAVTVGNLGPRLGGIVAGTPIVLGPAYFFMLREQPAAFIAEAAVSSIHALTATLAFMICYILTGQRLGAVRGLTLAVLVWLPTALLFAGLLPGGLFTALSAYVAVFLVVRIVERRLHLPQPRVSAPGGWFDLFLRGVLAGLLVGFAATLADGFGPLISGVMLGFPIGLITIGLTLHQRYGAPVARATMAAAQPALFSLIAFTAVVGFGAERLAPMWTFTLALIASIGVSAALLAVSQFRARVSVA</sequence>
<dbReference type="AlphaFoldDB" id="A0AAE3G1S3"/>
<dbReference type="Proteomes" id="UP001205843">
    <property type="component" value="Unassembled WGS sequence"/>
</dbReference>
<keyword evidence="3" id="KW-1185">Reference proteome</keyword>
<feature type="transmembrane region" description="Helical" evidence="1">
    <location>
        <begin position="205"/>
        <end position="227"/>
    </location>
</feature>
<organism evidence="2 3">
    <name type="scientific">Natronocella acetinitrilica</name>
    <dbReference type="NCBI Taxonomy" id="414046"/>
    <lineage>
        <taxon>Bacteria</taxon>
        <taxon>Pseudomonadati</taxon>
        <taxon>Pseudomonadota</taxon>
        <taxon>Gammaproteobacteria</taxon>
        <taxon>Chromatiales</taxon>
        <taxon>Ectothiorhodospiraceae</taxon>
        <taxon>Natronocella</taxon>
    </lineage>
</organism>
<reference evidence="2" key="1">
    <citation type="submission" date="2022-03" db="EMBL/GenBank/DDBJ databases">
        <title>Genomic Encyclopedia of Type Strains, Phase III (KMG-III): the genomes of soil and plant-associated and newly described type strains.</title>
        <authorList>
            <person name="Whitman W."/>
        </authorList>
    </citation>
    <scope>NUCLEOTIDE SEQUENCE</scope>
    <source>
        <strain evidence="2">ANL 6-2</strain>
    </source>
</reference>
<evidence type="ECO:0000256" key="1">
    <source>
        <dbReference type="SAM" id="Phobius"/>
    </source>
</evidence>
<evidence type="ECO:0000313" key="3">
    <source>
        <dbReference type="Proteomes" id="UP001205843"/>
    </source>
</evidence>
<feature type="transmembrane region" description="Helical" evidence="1">
    <location>
        <begin position="150"/>
        <end position="168"/>
    </location>
</feature>
<feature type="transmembrane region" description="Helical" evidence="1">
    <location>
        <begin position="101"/>
        <end position="130"/>
    </location>
</feature>